<dbReference type="RefSeq" id="WP_053521625.1">
    <property type="nucleotide sequence ID" value="NZ_LHCF01000032.1"/>
</dbReference>
<evidence type="ECO:0000256" key="1">
    <source>
        <dbReference type="SAM" id="Phobius"/>
    </source>
</evidence>
<dbReference type="AlphaFoldDB" id="A0A0M1MZ99"/>
<evidence type="ECO:0000313" key="2">
    <source>
        <dbReference type="EMBL" id="KOR75232.1"/>
    </source>
</evidence>
<feature type="transmembrane region" description="Helical" evidence="1">
    <location>
        <begin position="12"/>
        <end position="31"/>
    </location>
</feature>
<keyword evidence="1" id="KW-0812">Transmembrane</keyword>
<organism evidence="2 3">
    <name type="scientific">Candidatus Phytoplasma pruni</name>
    <dbReference type="NCBI Taxonomy" id="479893"/>
    <lineage>
        <taxon>Bacteria</taxon>
        <taxon>Bacillati</taxon>
        <taxon>Mycoplasmatota</taxon>
        <taxon>Mollicutes</taxon>
        <taxon>Acholeplasmatales</taxon>
        <taxon>Acholeplasmataceae</taxon>
        <taxon>Candidatus Phytoplasma</taxon>
        <taxon>16SrIII (X-disease group)</taxon>
    </lineage>
</organism>
<dbReference type="PATRIC" id="fig|479893.3.peg.633"/>
<dbReference type="Proteomes" id="UP000037386">
    <property type="component" value="Unassembled WGS sequence"/>
</dbReference>
<evidence type="ECO:0000313" key="3">
    <source>
        <dbReference type="Proteomes" id="UP000037386"/>
    </source>
</evidence>
<dbReference type="OrthoDB" id="386069at2"/>
<keyword evidence="1" id="KW-0472">Membrane</keyword>
<proteinExistence type="predicted"/>
<name>A0A0M1MZ99_9MOLU</name>
<sequence>MQINNLIESKIFISLISLFFGIFVYWFYLYIKHLKEKYDFSDELREVVNHYIKNGAISLKEYGALIRIVAQMGNYLGIYREHVQRMIKEFDENGGLNFAEGVFNETENNADNKEKPLNNNDTEQLLKENLRLKQQLNNIKTPLIIENNDNDF</sequence>
<reference evidence="3" key="1">
    <citation type="submission" date="2015-05" db="EMBL/GenBank/DDBJ databases">
        <title>Draft genome sequence of 'Candidatus Phytoplasma Pruni' strain CX, a plant pathogenic bacterium.</title>
        <authorList>
            <person name="Lee I.-M."/>
            <person name="Bottner-Parker K.D."/>
            <person name="Shao J."/>
            <person name="Gundersen-Rindal D.E."/>
            <person name="Zhao Y."/>
            <person name="Davis R.E."/>
        </authorList>
    </citation>
    <scope>NUCLEOTIDE SEQUENCE [LARGE SCALE GENOMIC DNA]</scope>
    <source>
        <strain evidence="3">CX</strain>
    </source>
</reference>
<gene>
    <name evidence="2" type="ORF">CPX_001806</name>
</gene>
<comment type="caution">
    <text evidence="2">The sequence shown here is derived from an EMBL/GenBank/DDBJ whole genome shotgun (WGS) entry which is preliminary data.</text>
</comment>
<dbReference type="STRING" id="479893.CPX_001806"/>
<protein>
    <submittedName>
        <fullName evidence="2">Uncharacterized protein</fullName>
    </submittedName>
</protein>
<accession>A0A0M1MZ99</accession>
<dbReference type="EMBL" id="LHCF01000032">
    <property type="protein sequence ID" value="KOR75232.1"/>
    <property type="molecule type" value="Genomic_DNA"/>
</dbReference>
<keyword evidence="1" id="KW-1133">Transmembrane helix</keyword>